<feature type="transmembrane region" description="Helical" evidence="8">
    <location>
        <begin position="260"/>
        <end position="279"/>
    </location>
</feature>
<dbReference type="RefSeq" id="XP_022488778.1">
    <property type="nucleotide sequence ID" value="XM_022631672.1"/>
</dbReference>
<feature type="compositionally biased region" description="Polar residues" evidence="7">
    <location>
        <begin position="1"/>
        <end position="32"/>
    </location>
</feature>
<dbReference type="Proteomes" id="UP000177622">
    <property type="component" value="Unassembled WGS sequence"/>
</dbReference>
<keyword evidence="6 8" id="KW-0472">Membrane</keyword>
<dbReference type="PROSITE" id="PS50850">
    <property type="entry name" value="MFS"/>
    <property type="match status" value="1"/>
</dbReference>
<sequence length="570" mass="60741">MALSSTVTSDKVASPSEDTFNAISTGTSNPEAQNLARDTEKGIHSGGNGSDDDLKDVRTITGFRWFLFISSTLTAIFVYALDNTIVANIVPAIVNQFDAVSDLPWLSVGFMIGGMAMVLPLGRLYALFDAKWIYISSTIVFMAASGLCGAAPNMQAETVGRVFAGAGGNGMYFGLLVIISMNTTNRERPGYLSLTGLVWGVGTVLGPVIGGGFELYTWRWAFYINLLFGAILLPIYVFILPSNNPIPGKTRWQRLVTFDWVGAVLSVGACITLVMGINFGGTLYPWRSGQIIALFVVTGVLWIAFVLQQVLTIFTTKETRMLPIHLYLQKEPLLLFVACTAVGAVSYTSVYYIPIYFQFTRGDTAIDSAVRQLPFIFFLITAIPASGIYMSRIGYYKPCYLGGSIVALIAAVLMATIVHVNTSPAILYGLEIILGLGAGAYTQASFAVIQAVVAPSEAANGLSLMLLAQLGGLTLGLSVGGAVFVNVASENLYRLLPTTPRDQVQQMVAGTSGGLLSSLSSEMRSKVLDVIVSAWNDVFTCIYVGAAVSLVCAAFLSNKRANGSPSAGGT</sequence>
<evidence type="ECO:0000256" key="6">
    <source>
        <dbReference type="ARBA" id="ARBA00023136"/>
    </source>
</evidence>
<dbReference type="OrthoDB" id="10021397at2759"/>
<evidence type="ECO:0000256" key="5">
    <source>
        <dbReference type="ARBA" id="ARBA00022989"/>
    </source>
</evidence>
<feature type="transmembrane region" description="Helical" evidence="8">
    <location>
        <begin position="291"/>
        <end position="312"/>
    </location>
</feature>
<accession>A0A1F5LJZ1</accession>
<evidence type="ECO:0000256" key="8">
    <source>
        <dbReference type="SAM" id="Phobius"/>
    </source>
</evidence>
<feature type="domain" description="Major facilitator superfamily (MFS) profile" evidence="9">
    <location>
        <begin position="68"/>
        <end position="561"/>
    </location>
</feature>
<feature type="transmembrane region" description="Helical" evidence="8">
    <location>
        <begin position="158"/>
        <end position="179"/>
    </location>
</feature>
<comment type="similarity">
    <text evidence="2">Belongs to the major facilitator superfamily. TCR/Tet family.</text>
</comment>
<evidence type="ECO:0000256" key="3">
    <source>
        <dbReference type="ARBA" id="ARBA00022448"/>
    </source>
</evidence>
<dbReference type="Gene3D" id="1.20.1250.20">
    <property type="entry name" value="MFS general substrate transporter like domains"/>
    <property type="match status" value="1"/>
</dbReference>
<feature type="transmembrane region" description="Helical" evidence="8">
    <location>
        <begin position="432"/>
        <end position="454"/>
    </location>
</feature>
<feature type="transmembrane region" description="Helical" evidence="8">
    <location>
        <begin position="333"/>
        <end position="353"/>
    </location>
</feature>
<dbReference type="GO" id="GO:0022857">
    <property type="term" value="F:transmembrane transporter activity"/>
    <property type="evidence" value="ECO:0007669"/>
    <property type="project" value="InterPro"/>
</dbReference>
<dbReference type="AlphaFoldDB" id="A0A1F5LJZ1"/>
<protein>
    <recommendedName>
        <fullName evidence="9">Major facilitator superfamily (MFS) profile domain-containing protein</fullName>
    </recommendedName>
</protein>
<dbReference type="GeneID" id="34576406"/>
<keyword evidence="3" id="KW-0813">Transport</keyword>
<evidence type="ECO:0000313" key="10">
    <source>
        <dbReference type="EMBL" id="OGE53340.1"/>
    </source>
</evidence>
<evidence type="ECO:0000313" key="11">
    <source>
        <dbReference type="Proteomes" id="UP000177622"/>
    </source>
</evidence>
<keyword evidence="5 8" id="KW-1133">Transmembrane helix</keyword>
<gene>
    <name evidence="10" type="ORF">PENARI_c008G11895</name>
</gene>
<evidence type="ECO:0000256" key="7">
    <source>
        <dbReference type="SAM" id="MobiDB-lite"/>
    </source>
</evidence>
<evidence type="ECO:0000256" key="2">
    <source>
        <dbReference type="ARBA" id="ARBA00007520"/>
    </source>
</evidence>
<feature type="transmembrane region" description="Helical" evidence="8">
    <location>
        <begin position="534"/>
        <end position="556"/>
    </location>
</feature>
<proteinExistence type="inferred from homology"/>
<dbReference type="EMBL" id="LXJU01000008">
    <property type="protein sequence ID" value="OGE53340.1"/>
    <property type="molecule type" value="Genomic_DNA"/>
</dbReference>
<feature type="transmembrane region" description="Helical" evidence="8">
    <location>
        <begin position="466"/>
        <end position="488"/>
    </location>
</feature>
<reference evidence="10 11" key="1">
    <citation type="journal article" date="2016" name="Sci. Rep.">
        <title>Penicillium arizonense, a new, genome sequenced fungal species, reveals a high chemical diversity in secreted metabolites.</title>
        <authorList>
            <person name="Grijseels S."/>
            <person name="Nielsen J.C."/>
            <person name="Randelovic M."/>
            <person name="Nielsen J."/>
            <person name="Nielsen K.F."/>
            <person name="Workman M."/>
            <person name="Frisvad J.C."/>
        </authorList>
    </citation>
    <scope>NUCLEOTIDE SEQUENCE [LARGE SCALE GENOMIC DNA]</scope>
    <source>
        <strain evidence="10 11">CBS 141311</strain>
    </source>
</reference>
<comment type="caution">
    <text evidence="10">The sequence shown here is derived from an EMBL/GenBank/DDBJ whole genome shotgun (WGS) entry which is preliminary data.</text>
</comment>
<feature type="transmembrane region" description="Helical" evidence="8">
    <location>
        <begin position="398"/>
        <end position="420"/>
    </location>
</feature>
<comment type="subcellular location">
    <subcellularLocation>
        <location evidence="1">Membrane</location>
        <topology evidence="1">Multi-pass membrane protein</topology>
    </subcellularLocation>
</comment>
<dbReference type="InterPro" id="IPR036259">
    <property type="entry name" value="MFS_trans_sf"/>
</dbReference>
<feature type="transmembrane region" description="Helical" evidence="8">
    <location>
        <begin position="105"/>
        <end position="125"/>
    </location>
</feature>
<dbReference type="PANTHER" id="PTHR23501">
    <property type="entry name" value="MAJOR FACILITATOR SUPERFAMILY"/>
    <property type="match status" value="1"/>
</dbReference>
<dbReference type="InterPro" id="IPR020846">
    <property type="entry name" value="MFS_dom"/>
</dbReference>
<dbReference type="PANTHER" id="PTHR23501:SF12">
    <property type="entry name" value="MAJOR FACILITATOR SUPERFAMILY (MFS) PROFILE DOMAIN-CONTAINING PROTEIN-RELATED"/>
    <property type="match status" value="1"/>
</dbReference>
<feature type="transmembrane region" description="Helical" evidence="8">
    <location>
        <begin position="373"/>
        <end position="391"/>
    </location>
</feature>
<keyword evidence="4 8" id="KW-0812">Transmembrane</keyword>
<feature type="transmembrane region" description="Helical" evidence="8">
    <location>
        <begin position="65"/>
        <end position="93"/>
    </location>
</feature>
<evidence type="ECO:0000259" key="9">
    <source>
        <dbReference type="PROSITE" id="PS50850"/>
    </source>
</evidence>
<evidence type="ECO:0000256" key="1">
    <source>
        <dbReference type="ARBA" id="ARBA00004141"/>
    </source>
</evidence>
<keyword evidence="11" id="KW-1185">Reference proteome</keyword>
<organism evidence="10 11">
    <name type="scientific">Penicillium arizonense</name>
    <dbReference type="NCBI Taxonomy" id="1835702"/>
    <lineage>
        <taxon>Eukaryota</taxon>
        <taxon>Fungi</taxon>
        <taxon>Dikarya</taxon>
        <taxon>Ascomycota</taxon>
        <taxon>Pezizomycotina</taxon>
        <taxon>Eurotiomycetes</taxon>
        <taxon>Eurotiomycetidae</taxon>
        <taxon>Eurotiales</taxon>
        <taxon>Aspergillaceae</taxon>
        <taxon>Penicillium</taxon>
    </lineage>
</organism>
<name>A0A1F5LJZ1_PENAI</name>
<dbReference type="Gene3D" id="1.20.1720.10">
    <property type="entry name" value="Multidrug resistance protein D"/>
    <property type="match status" value="1"/>
</dbReference>
<dbReference type="InterPro" id="IPR011701">
    <property type="entry name" value="MFS"/>
</dbReference>
<dbReference type="GO" id="GO:0005886">
    <property type="term" value="C:plasma membrane"/>
    <property type="evidence" value="ECO:0007669"/>
    <property type="project" value="TreeGrafter"/>
</dbReference>
<evidence type="ECO:0000256" key="4">
    <source>
        <dbReference type="ARBA" id="ARBA00022692"/>
    </source>
</evidence>
<feature type="transmembrane region" description="Helical" evidence="8">
    <location>
        <begin position="191"/>
        <end position="209"/>
    </location>
</feature>
<dbReference type="Pfam" id="PF07690">
    <property type="entry name" value="MFS_1"/>
    <property type="match status" value="1"/>
</dbReference>
<feature type="transmembrane region" description="Helical" evidence="8">
    <location>
        <begin position="132"/>
        <end position="152"/>
    </location>
</feature>
<feature type="transmembrane region" description="Helical" evidence="8">
    <location>
        <begin position="221"/>
        <end position="239"/>
    </location>
</feature>
<dbReference type="SUPFAM" id="SSF103473">
    <property type="entry name" value="MFS general substrate transporter"/>
    <property type="match status" value="2"/>
</dbReference>
<feature type="region of interest" description="Disordered" evidence="7">
    <location>
        <begin position="1"/>
        <end position="33"/>
    </location>
</feature>